<reference evidence="1 2" key="1">
    <citation type="submission" date="2023-06" db="EMBL/GenBank/DDBJ databases">
        <authorList>
            <person name="Oyuntsetseg B."/>
            <person name="Kim S.B."/>
        </authorList>
    </citation>
    <scope>NUCLEOTIDE SEQUENCE [LARGE SCALE GENOMIC DNA]</scope>
    <source>
        <strain evidence="1 2">2-15</strain>
    </source>
</reference>
<protein>
    <submittedName>
        <fullName evidence="1">DUF6325 family protein</fullName>
    </submittedName>
</protein>
<dbReference type="RefSeq" id="WP_285972432.1">
    <property type="nucleotide sequence ID" value="NZ_CP127294.1"/>
</dbReference>
<dbReference type="KEGG" id="acab:QRX50_14370"/>
<gene>
    <name evidence="1" type="ORF">QRX50_14370</name>
</gene>
<dbReference type="AlphaFoldDB" id="A0A9Y2MX30"/>
<dbReference type="EMBL" id="CP127294">
    <property type="protein sequence ID" value="WIX81851.1"/>
    <property type="molecule type" value="Genomic_DNA"/>
</dbReference>
<name>A0A9Y2MX30_9PSEU</name>
<organism evidence="1 2">
    <name type="scientific">Amycolatopsis carbonis</name>
    <dbReference type="NCBI Taxonomy" id="715471"/>
    <lineage>
        <taxon>Bacteria</taxon>
        <taxon>Bacillati</taxon>
        <taxon>Actinomycetota</taxon>
        <taxon>Actinomycetes</taxon>
        <taxon>Pseudonocardiales</taxon>
        <taxon>Pseudonocardiaceae</taxon>
        <taxon>Amycolatopsis</taxon>
    </lineage>
</organism>
<sequence>MTDDVEAMGPISYLVVEFPGTKITGRGLPILVDLVDQGLIRVLDLMFVARDADGSVRAVELRDLDLDGQLDVAIFEGASSGLLDDGDLADAASAIEPGSSAAILLYENRWARSFTQALRRGGAEVVAVGHVPLDAIAASLDAAEAADV</sequence>
<accession>A0A9Y2MX30</accession>
<dbReference type="InterPro" id="IPR046288">
    <property type="entry name" value="DUF6325"/>
</dbReference>
<evidence type="ECO:0000313" key="1">
    <source>
        <dbReference type="EMBL" id="WIX81851.1"/>
    </source>
</evidence>
<dbReference type="Proteomes" id="UP001236014">
    <property type="component" value="Chromosome"/>
</dbReference>
<dbReference type="Pfam" id="PF19850">
    <property type="entry name" value="DUF6325"/>
    <property type="match status" value="1"/>
</dbReference>
<proteinExistence type="predicted"/>
<evidence type="ECO:0000313" key="2">
    <source>
        <dbReference type="Proteomes" id="UP001236014"/>
    </source>
</evidence>
<keyword evidence="2" id="KW-1185">Reference proteome</keyword>